<dbReference type="InterPro" id="IPR011701">
    <property type="entry name" value="MFS"/>
</dbReference>
<evidence type="ECO:0000256" key="4">
    <source>
        <dbReference type="ARBA" id="ARBA00022989"/>
    </source>
</evidence>
<dbReference type="VEuPathDB" id="FungiDB:SAPIO_CDS7760"/>
<dbReference type="AlphaFoldDB" id="A0A084G2M3"/>
<dbReference type="PANTHER" id="PTHR43791">
    <property type="entry name" value="PERMEASE-RELATED"/>
    <property type="match status" value="1"/>
</dbReference>
<evidence type="ECO:0000256" key="2">
    <source>
        <dbReference type="ARBA" id="ARBA00022448"/>
    </source>
</evidence>
<feature type="transmembrane region" description="Helical" evidence="6">
    <location>
        <begin position="382"/>
        <end position="405"/>
    </location>
</feature>
<evidence type="ECO:0000256" key="5">
    <source>
        <dbReference type="ARBA" id="ARBA00023136"/>
    </source>
</evidence>
<protein>
    <submittedName>
        <fullName evidence="8">Retrograde regulation protein 2</fullName>
    </submittedName>
</protein>
<dbReference type="PANTHER" id="PTHR43791:SF18">
    <property type="entry name" value="NICOTINIC ACID TRANSPORTER TNA1, PUTATIVE (AFU_ORTHOLOGUE AFUA_3G03820)-RELATED"/>
    <property type="match status" value="1"/>
</dbReference>
<dbReference type="InterPro" id="IPR036259">
    <property type="entry name" value="MFS_trans_sf"/>
</dbReference>
<keyword evidence="3 6" id="KW-0812">Transmembrane</keyword>
<feature type="domain" description="Major facilitator superfamily (MFS) profile" evidence="7">
    <location>
        <begin position="56"/>
        <end position="474"/>
    </location>
</feature>
<dbReference type="OrthoDB" id="2962993at2759"/>
<comment type="subcellular location">
    <subcellularLocation>
        <location evidence="1">Membrane</location>
        <topology evidence="1">Multi-pass membrane protein</topology>
    </subcellularLocation>
</comment>
<evidence type="ECO:0000256" key="1">
    <source>
        <dbReference type="ARBA" id="ARBA00004141"/>
    </source>
</evidence>
<dbReference type="SUPFAM" id="SSF103473">
    <property type="entry name" value="MFS general substrate transporter"/>
    <property type="match status" value="1"/>
</dbReference>
<organism evidence="8 9">
    <name type="scientific">Pseudallescheria apiosperma</name>
    <name type="common">Scedosporium apiospermum</name>
    <dbReference type="NCBI Taxonomy" id="563466"/>
    <lineage>
        <taxon>Eukaryota</taxon>
        <taxon>Fungi</taxon>
        <taxon>Dikarya</taxon>
        <taxon>Ascomycota</taxon>
        <taxon>Pezizomycotina</taxon>
        <taxon>Sordariomycetes</taxon>
        <taxon>Hypocreomycetidae</taxon>
        <taxon>Microascales</taxon>
        <taxon>Microascaceae</taxon>
        <taxon>Scedosporium</taxon>
    </lineage>
</organism>
<keyword evidence="5 6" id="KW-0472">Membrane</keyword>
<comment type="caution">
    <text evidence="8">The sequence shown here is derived from an EMBL/GenBank/DDBJ whole genome shotgun (WGS) entry which is preliminary data.</text>
</comment>
<dbReference type="FunFam" id="1.20.1250.20:FF:000013">
    <property type="entry name" value="MFS general substrate transporter"/>
    <property type="match status" value="1"/>
</dbReference>
<accession>A0A084G2M3</accession>
<feature type="transmembrane region" description="Helical" evidence="6">
    <location>
        <begin position="449"/>
        <end position="470"/>
    </location>
</feature>
<feature type="transmembrane region" description="Helical" evidence="6">
    <location>
        <begin position="417"/>
        <end position="437"/>
    </location>
</feature>
<dbReference type="OMA" id="HEAPRYW"/>
<evidence type="ECO:0000313" key="9">
    <source>
        <dbReference type="Proteomes" id="UP000028545"/>
    </source>
</evidence>
<dbReference type="RefSeq" id="XP_016641384.1">
    <property type="nucleotide sequence ID" value="XM_016789557.1"/>
</dbReference>
<dbReference type="GO" id="GO:0016020">
    <property type="term" value="C:membrane"/>
    <property type="evidence" value="ECO:0007669"/>
    <property type="project" value="UniProtKB-SubCell"/>
</dbReference>
<feature type="transmembrane region" description="Helical" evidence="6">
    <location>
        <begin position="327"/>
        <end position="347"/>
    </location>
</feature>
<dbReference type="GO" id="GO:0022857">
    <property type="term" value="F:transmembrane transporter activity"/>
    <property type="evidence" value="ECO:0007669"/>
    <property type="project" value="InterPro"/>
</dbReference>
<gene>
    <name evidence="8" type="ORF">SAPIO_CDS7760</name>
</gene>
<proteinExistence type="predicted"/>
<feature type="transmembrane region" description="Helical" evidence="6">
    <location>
        <begin position="94"/>
        <end position="115"/>
    </location>
</feature>
<dbReference type="KEGG" id="sapo:SAPIO_CDS7760"/>
<feature type="transmembrane region" description="Helical" evidence="6">
    <location>
        <begin position="56"/>
        <end position="74"/>
    </location>
</feature>
<dbReference type="PROSITE" id="PS50850">
    <property type="entry name" value="MFS"/>
    <property type="match status" value="1"/>
</dbReference>
<feature type="transmembrane region" description="Helical" evidence="6">
    <location>
        <begin position="147"/>
        <end position="170"/>
    </location>
</feature>
<evidence type="ECO:0000259" key="7">
    <source>
        <dbReference type="PROSITE" id="PS50850"/>
    </source>
</evidence>
<keyword evidence="2" id="KW-0813">Transport</keyword>
<evidence type="ECO:0000256" key="6">
    <source>
        <dbReference type="SAM" id="Phobius"/>
    </source>
</evidence>
<keyword evidence="9" id="KW-1185">Reference proteome</keyword>
<dbReference type="FunFam" id="1.20.1250.20:FF:000034">
    <property type="entry name" value="MFS general substrate transporter"/>
    <property type="match status" value="1"/>
</dbReference>
<feature type="transmembrane region" description="Helical" evidence="6">
    <location>
        <begin position="290"/>
        <end position="315"/>
    </location>
</feature>
<feature type="transmembrane region" description="Helical" evidence="6">
    <location>
        <begin position="215"/>
        <end position="237"/>
    </location>
</feature>
<dbReference type="InterPro" id="IPR020846">
    <property type="entry name" value="MFS_dom"/>
</dbReference>
<name>A0A084G2M3_PSEDA</name>
<dbReference type="Pfam" id="PF07690">
    <property type="entry name" value="MFS_1"/>
    <property type="match status" value="1"/>
</dbReference>
<dbReference type="Proteomes" id="UP000028545">
    <property type="component" value="Unassembled WGS sequence"/>
</dbReference>
<dbReference type="HOGENOM" id="CLU_001265_0_1_1"/>
<dbReference type="Gene3D" id="1.20.1250.20">
    <property type="entry name" value="MFS general substrate transporter like domains"/>
    <property type="match status" value="2"/>
</dbReference>
<feature type="transmembrane region" description="Helical" evidence="6">
    <location>
        <begin position="182"/>
        <end position="203"/>
    </location>
</feature>
<reference evidence="8 9" key="1">
    <citation type="journal article" date="2014" name="Genome Announc.">
        <title>Draft genome sequence of the pathogenic fungus Scedosporium apiospermum.</title>
        <authorList>
            <person name="Vandeputte P."/>
            <person name="Ghamrawi S."/>
            <person name="Rechenmann M."/>
            <person name="Iltis A."/>
            <person name="Giraud S."/>
            <person name="Fleury M."/>
            <person name="Thornton C."/>
            <person name="Delhaes L."/>
            <person name="Meyer W."/>
            <person name="Papon N."/>
            <person name="Bouchara J.P."/>
        </authorList>
    </citation>
    <scope>NUCLEOTIDE SEQUENCE [LARGE SCALE GENOMIC DNA]</scope>
    <source>
        <strain evidence="8 9">IHEM 14462</strain>
    </source>
</reference>
<evidence type="ECO:0000313" key="8">
    <source>
        <dbReference type="EMBL" id="KEZ41585.1"/>
    </source>
</evidence>
<keyword evidence="4 6" id="KW-1133">Transmembrane helix</keyword>
<sequence length="508" mass="56593">MTLTTGKALDLGHVENVKQAAALTELESCSRPEEENLPLYGDYETKRILRKIDWRLLPLLTLLYVLSFLDRGNIGNARVAGMNKDLGLNDTEYRLALTMFFVPYVLFEVPSNMILKLMKPSNWIGILVVIWGTVMTCQGLVQNAGGLIATRLLLGVFEAGFFPAASYLLGDWYCRFDIQWRFGLFFSAASLAGAFSGLLAFALQKMDGLGNLEGWRWIFIIEGIVTVVVGAAVPWILPDSPATASFLNADEKALIKHRLEQDSGTSAGKVSTGEAFQWAFVKSALFDWKIWFTVFIFWGNTIPLNAFIFIAPTIIHQLGYTAAEAQLMTIPIYVTGFLTTIGVSRLADRRQRRWPFIVGPYAVALCGFIVLISIPHPRLPGLTYAFLFAIPAGINPAVITLVSWVSNNLSPTWKRAVGMALTLSLGNMGGLVGSNIFLAHEAPRYWTGYGMSLACTAVGIICTIVLRYVWDRENKKRDRISEEEVRARYTEQELLDLGDRSPLYRYVL</sequence>
<feature type="transmembrane region" description="Helical" evidence="6">
    <location>
        <begin position="122"/>
        <end position="141"/>
    </location>
</feature>
<dbReference type="GeneID" id="27726832"/>
<dbReference type="EMBL" id="JOWA01000110">
    <property type="protein sequence ID" value="KEZ41585.1"/>
    <property type="molecule type" value="Genomic_DNA"/>
</dbReference>
<evidence type="ECO:0000256" key="3">
    <source>
        <dbReference type="ARBA" id="ARBA00022692"/>
    </source>
</evidence>
<feature type="transmembrane region" description="Helical" evidence="6">
    <location>
        <begin position="354"/>
        <end position="376"/>
    </location>
</feature>